<sequence>MRLAYQWRKNIADRKRTERVNSIYAGHNIYNSRFSAESKTEKLDRPITGYLYGGFQKSLYNKKQDLLRWGVSAGVIGPPARGAEVQKLAHKIARIYEPTYWDRQLKAAWGLNADIAWSPQIINKTKTSKWDFKPLLTATAGTLFTNAAAGGALVYGKFNKNSASAFWNNHQQTSKAERELFIYLLPMVYLKAYDATVQGGMFRRENENIPGKLNPVFFKVRWVLLMHVINLR</sequence>
<evidence type="ECO:0000313" key="1">
    <source>
        <dbReference type="EMBL" id="MCH5600195.1"/>
    </source>
</evidence>
<evidence type="ECO:0000313" key="2">
    <source>
        <dbReference type="Proteomes" id="UP001202248"/>
    </source>
</evidence>
<dbReference type="Gene3D" id="2.40.128.140">
    <property type="entry name" value="Outer membrane protein"/>
    <property type="match status" value="1"/>
</dbReference>
<dbReference type="InterPro" id="IPR037107">
    <property type="entry name" value="Put_OMP_sf"/>
</dbReference>
<dbReference type="InterPro" id="IPR018707">
    <property type="entry name" value="LpxR"/>
</dbReference>
<proteinExistence type="predicted"/>
<accession>A0ABS9SPA0</accession>
<comment type="caution">
    <text evidence="1">The sequence shown here is derived from an EMBL/GenBank/DDBJ whole genome shotgun (WGS) entry which is preliminary data.</text>
</comment>
<gene>
    <name evidence="1" type="ORF">MKP09_20865</name>
</gene>
<dbReference type="Pfam" id="PF09982">
    <property type="entry name" value="LpxR"/>
    <property type="match status" value="1"/>
</dbReference>
<protein>
    <submittedName>
        <fullName evidence="1">Lipid A deacylase LpxR family protein</fullName>
    </submittedName>
</protein>
<dbReference type="EMBL" id="JAKWBL010000004">
    <property type="protein sequence ID" value="MCH5600195.1"/>
    <property type="molecule type" value="Genomic_DNA"/>
</dbReference>
<name>A0ABS9SPA0_9BACT</name>
<organism evidence="1 2">
    <name type="scientific">Niabella ginsengisoli</name>
    <dbReference type="NCBI Taxonomy" id="522298"/>
    <lineage>
        <taxon>Bacteria</taxon>
        <taxon>Pseudomonadati</taxon>
        <taxon>Bacteroidota</taxon>
        <taxon>Chitinophagia</taxon>
        <taxon>Chitinophagales</taxon>
        <taxon>Chitinophagaceae</taxon>
        <taxon>Niabella</taxon>
    </lineage>
</organism>
<reference evidence="1 2" key="1">
    <citation type="submission" date="2022-02" db="EMBL/GenBank/DDBJ databases">
        <authorList>
            <person name="Min J."/>
        </authorList>
    </citation>
    <scope>NUCLEOTIDE SEQUENCE [LARGE SCALE GENOMIC DNA]</scope>
    <source>
        <strain evidence="1 2">GR10-1</strain>
    </source>
</reference>
<dbReference type="Proteomes" id="UP001202248">
    <property type="component" value="Unassembled WGS sequence"/>
</dbReference>
<keyword evidence="2" id="KW-1185">Reference proteome</keyword>